<proteinExistence type="predicted"/>
<dbReference type="PANTHER" id="PTHR21113:SF4">
    <property type="entry name" value="CHITIN-BINDING TYPE-4 DOMAIN-CONTAINING PROTEIN"/>
    <property type="match status" value="1"/>
</dbReference>
<dbReference type="Pfam" id="PF03067">
    <property type="entry name" value="LPMO_10"/>
    <property type="match status" value="1"/>
</dbReference>
<dbReference type="OrthoDB" id="64893at2759"/>
<organism evidence="1">
    <name type="scientific">Daphnia magna</name>
    <dbReference type="NCBI Taxonomy" id="35525"/>
    <lineage>
        <taxon>Eukaryota</taxon>
        <taxon>Metazoa</taxon>
        <taxon>Ecdysozoa</taxon>
        <taxon>Arthropoda</taxon>
        <taxon>Crustacea</taxon>
        <taxon>Branchiopoda</taxon>
        <taxon>Diplostraca</taxon>
        <taxon>Cladocera</taxon>
        <taxon>Anomopoda</taxon>
        <taxon>Daphniidae</taxon>
        <taxon>Daphnia</taxon>
    </lineage>
</organism>
<dbReference type="InterPro" id="IPR004302">
    <property type="entry name" value="Cellulose/chitin-bd_N"/>
</dbReference>
<reference evidence="1" key="1">
    <citation type="submission" date="2015-10" db="EMBL/GenBank/DDBJ databases">
        <title>EvidentialGene: Evidence-directed Construction of Complete mRNA Transcriptomes without Genomes.</title>
        <authorList>
            <person name="Gilbert D.G."/>
        </authorList>
    </citation>
    <scope>NUCLEOTIDE SEQUENCE</scope>
</reference>
<evidence type="ECO:0000313" key="1">
    <source>
        <dbReference type="EMBL" id="JAN26016.1"/>
    </source>
</evidence>
<sequence length="243" mass="26490">MFSDFVGADWRASKRHVIGPVTSVILLSICGCIIIADGHGILYDPPGRSSMWRFGFNVPMNENDTGLNCGGRETQHFDEVNQGRCGECGDEYKLTRPRPHDEGGIYGTGIIGQTYVEASIVRLTVQITANHLGHFVFRLCPKQSADELVTQECLDRYPLELVELPGQGDGFVVEGTKFQIGSSTGLYFPSVRLPAGVTCQNCVLQWYYTTGNSPGLCPGGGNGLCYQETFVNCADVAILPQNK</sequence>
<dbReference type="EMBL" id="GDIQ01068721">
    <property type="protein sequence ID" value="JAN26016.1"/>
    <property type="molecule type" value="Transcribed_RNA"/>
</dbReference>
<accession>A0A0P5MBB3</accession>
<name>A0A0P5MBB3_9CRUS</name>
<dbReference type="AlphaFoldDB" id="A0A0P5MBB3"/>
<dbReference type="PANTHER" id="PTHR21113">
    <property type="entry name" value="AGAP001705-PA"/>
    <property type="match status" value="1"/>
</dbReference>
<protein>
    <submittedName>
        <fullName evidence="1">Uncharacterized protein</fullName>
    </submittedName>
</protein>